<evidence type="ECO:0000313" key="3">
    <source>
        <dbReference type="Proteomes" id="UP001500305"/>
    </source>
</evidence>
<dbReference type="SUPFAM" id="SSF140453">
    <property type="entry name" value="EsxAB dimer-like"/>
    <property type="match status" value="1"/>
</dbReference>
<proteinExistence type="predicted"/>
<evidence type="ECO:0000313" key="2">
    <source>
        <dbReference type="EMBL" id="GAA2238312.1"/>
    </source>
</evidence>
<organism evidence="2 3">
    <name type="scientific">Kitasatospora cystarginea</name>
    <dbReference type="NCBI Taxonomy" id="58350"/>
    <lineage>
        <taxon>Bacteria</taxon>
        <taxon>Bacillati</taxon>
        <taxon>Actinomycetota</taxon>
        <taxon>Actinomycetes</taxon>
        <taxon>Kitasatosporales</taxon>
        <taxon>Streptomycetaceae</taxon>
        <taxon>Kitasatospora</taxon>
    </lineage>
</organism>
<feature type="coiled-coil region" evidence="1">
    <location>
        <begin position="93"/>
        <end position="198"/>
    </location>
</feature>
<protein>
    <recommendedName>
        <fullName evidence="4">Integral membrane protein</fullName>
    </recommendedName>
</protein>
<name>A0ABN3DP98_9ACTN</name>
<reference evidence="2 3" key="1">
    <citation type="journal article" date="2019" name="Int. J. Syst. Evol. Microbiol.">
        <title>The Global Catalogue of Microorganisms (GCM) 10K type strain sequencing project: providing services to taxonomists for standard genome sequencing and annotation.</title>
        <authorList>
            <consortium name="The Broad Institute Genomics Platform"/>
            <consortium name="The Broad Institute Genome Sequencing Center for Infectious Disease"/>
            <person name="Wu L."/>
            <person name="Ma J."/>
        </authorList>
    </citation>
    <scope>NUCLEOTIDE SEQUENCE [LARGE SCALE GENOMIC DNA]</scope>
    <source>
        <strain evidence="2 3">JCM 7356</strain>
    </source>
</reference>
<dbReference type="InterPro" id="IPR036689">
    <property type="entry name" value="ESAT-6-like_sf"/>
</dbReference>
<dbReference type="EMBL" id="BAAATR010000006">
    <property type="protein sequence ID" value="GAA2238312.1"/>
    <property type="molecule type" value="Genomic_DNA"/>
</dbReference>
<gene>
    <name evidence="2" type="ORF">GCM10010430_19170</name>
</gene>
<evidence type="ECO:0008006" key="4">
    <source>
        <dbReference type="Google" id="ProtNLM"/>
    </source>
</evidence>
<sequence length="457" mass="47011">MSDDAEYPALGFNPAPGNVGGVNALVDQLNSASNAMENAHNTLTSLASGSGSWQGDAANAFSKKAGELPKHLQQGVDALKGASTQLASWSSALAHYQDTAKRYEADAEELKRRIQEAEARKGEATNRYDQAAGDPALQLIGSYQANAQALEAANSAIMEASNRLHVADGELQAAKAELHQLEEELHHLVKQAKELLHHHHDDAEKTAKALRKADHNLPHKSMWSKLGDGFKAIGHGIKNWAHKHAALLKKIGDVAGAASAVLGIAALATMWCPPLSAALGGAAAGASAVALGAHGLAKLGGANISMTTLVMDGIGAVPGLTAGAKAIGAVRVGVKAATEAGEVLSTASKLSTAGKAFVKAGEAGSFMHKSISAGVTKIPLKGLSKFPSLAADIVPKLDEEGNVVTKVVGKGDEAKAVVQKVLDPKSWWSRGTQIGVKGIGLGLHAPELKNELSGSPA</sequence>
<keyword evidence="1" id="KW-0175">Coiled coil</keyword>
<accession>A0ABN3DP98</accession>
<evidence type="ECO:0000256" key="1">
    <source>
        <dbReference type="SAM" id="Coils"/>
    </source>
</evidence>
<comment type="caution">
    <text evidence="2">The sequence shown here is derived from an EMBL/GenBank/DDBJ whole genome shotgun (WGS) entry which is preliminary data.</text>
</comment>
<dbReference type="Gene3D" id="1.10.287.1490">
    <property type="match status" value="1"/>
</dbReference>
<keyword evidence="3" id="KW-1185">Reference proteome</keyword>
<dbReference type="Proteomes" id="UP001500305">
    <property type="component" value="Unassembled WGS sequence"/>
</dbReference>